<dbReference type="EMBL" id="ML208413">
    <property type="protein sequence ID" value="TFK66197.1"/>
    <property type="molecule type" value="Genomic_DNA"/>
</dbReference>
<name>A0ACD3AL52_9AGAR</name>
<accession>A0ACD3AL52</accession>
<protein>
    <submittedName>
        <fullName evidence="1">Uncharacterized protein</fullName>
    </submittedName>
</protein>
<reference evidence="1 2" key="1">
    <citation type="journal article" date="2019" name="Nat. Ecol. Evol.">
        <title>Megaphylogeny resolves global patterns of mushroom evolution.</title>
        <authorList>
            <person name="Varga T."/>
            <person name="Krizsan K."/>
            <person name="Foldi C."/>
            <person name="Dima B."/>
            <person name="Sanchez-Garcia M."/>
            <person name="Sanchez-Ramirez S."/>
            <person name="Szollosi G.J."/>
            <person name="Szarkandi J.G."/>
            <person name="Papp V."/>
            <person name="Albert L."/>
            <person name="Andreopoulos W."/>
            <person name="Angelini C."/>
            <person name="Antonin V."/>
            <person name="Barry K.W."/>
            <person name="Bougher N.L."/>
            <person name="Buchanan P."/>
            <person name="Buyck B."/>
            <person name="Bense V."/>
            <person name="Catcheside P."/>
            <person name="Chovatia M."/>
            <person name="Cooper J."/>
            <person name="Damon W."/>
            <person name="Desjardin D."/>
            <person name="Finy P."/>
            <person name="Geml J."/>
            <person name="Haridas S."/>
            <person name="Hughes K."/>
            <person name="Justo A."/>
            <person name="Karasinski D."/>
            <person name="Kautmanova I."/>
            <person name="Kiss B."/>
            <person name="Kocsube S."/>
            <person name="Kotiranta H."/>
            <person name="LaButti K.M."/>
            <person name="Lechner B.E."/>
            <person name="Liimatainen K."/>
            <person name="Lipzen A."/>
            <person name="Lukacs Z."/>
            <person name="Mihaltcheva S."/>
            <person name="Morgado L.N."/>
            <person name="Niskanen T."/>
            <person name="Noordeloos M.E."/>
            <person name="Ohm R.A."/>
            <person name="Ortiz-Santana B."/>
            <person name="Ovrebo C."/>
            <person name="Racz N."/>
            <person name="Riley R."/>
            <person name="Savchenko A."/>
            <person name="Shiryaev A."/>
            <person name="Soop K."/>
            <person name="Spirin V."/>
            <person name="Szebenyi C."/>
            <person name="Tomsovsky M."/>
            <person name="Tulloss R.E."/>
            <person name="Uehling J."/>
            <person name="Grigoriev I.V."/>
            <person name="Vagvolgyi C."/>
            <person name="Papp T."/>
            <person name="Martin F.M."/>
            <person name="Miettinen O."/>
            <person name="Hibbett D.S."/>
            <person name="Nagy L.G."/>
        </authorList>
    </citation>
    <scope>NUCLEOTIDE SEQUENCE [LARGE SCALE GENOMIC DNA]</scope>
    <source>
        <strain evidence="1 2">NL-1719</strain>
    </source>
</reference>
<proteinExistence type="predicted"/>
<keyword evidence="2" id="KW-1185">Reference proteome</keyword>
<evidence type="ECO:0000313" key="1">
    <source>
        <dbReference type="EMBL" id="TFK66197.1"/>
    </source>
</evidence>
<evidence type="ECO:0000313" key="2">
    <source>
        <dbReference type="Proteomes" id="UP000308600"/>
    </source>
</evidence>
<organism evidence="1 2">
    <name type="scientific">Pluteus cervinus</name>
    <dbReference type="NCBI Taxonomy" id="181527"/>
    <lineage>
        <taxon>Eukaryota</taxon>
        <taxon>Fungi</taxon>
        <taxon>Dikarya</taxon>
        <taxon>Basidiomycota</taxon>
        <taxon>Agaricomycotina</taxon>
        <taxon>Agaricomycetes</taxon>
        <taxon>Agaricomycetidae</taxon>
        <taxon>Agaricales</taxon>
        <taxon>Pluteineae</taxon>
        <taxon>Pluteaceae</taxon>
        <taxon>Pluteus</taxon>
    </lineage>
</organism>
<dbReference type="Proteomes" id="UP000308600">
    <property type="component" value="Unassembled WGS sequence"/>
</dbReference>
<sequence length="256" mass="27604">MTKGQRRRVWIPTRRHAQLVGDSMCEAGEDRLTADLEGRTKTKTKKKKKKRTNGDNVSGHPSQEILKTPKDKGTATRDGTLTKGESGKEEECGVSAERIVRFAAVRNFGPSGIQGGKGVSGVDEAPTGSRLIVDGGTSRDERVQFTSLALPPLPPASTDASPSPPLPPSESNHDVDKIHCFRTLMRPGSAFANLMLATDHGIGCFFPPFNSDSDVVIAHSYVVCPIFNNDLRCSLPSYVVTLQLSAQPNPIALAKR</sequence>
<gene>
    <name evidence="1" type="ORF">BDN72DRAFT_860084</name>
</gene>